<reference evidence="1 2" key="1">
    <citation type="submission" date="2017-02" db="EMBL/GenBank/DDBJ databases">
        <authorList>
            <person name="Peterson S.W."/>
        </authorList>
    </citation>
    <scope>NUCLEOTIDE SEQUENCE [LARGE SCALE GENOMIC DNA]</scope>
    <source>
        <strain evidence="1 2">ATCC 35992</strain>
    </source>
</reference>
<gene>
    <name evidence="1" type="ORF">SAMN02745111_01711</name>
</gene>
<evidence type="ECO:0000313" key="2">
    <source>
        <dbReference type="Proteomes" id="UP000190814"/>
    </source>
</evidence>
<keyword evidence="2" id="KW-1185">Reference proteome</keyword>
<name>A0A1T4VVH1_9FIRM</name>
<dbReference type="RefSeq" id="WP_078766564.1">
    <property type="nucleotide sequence ID" value="NZ_FUXZ01000010.1"/>
</dbReference>
<dbReference type="EMBL" id="FUXZ01000010">
    <property type="protein sequence ID" value="SKA68983.1"/>
    <property type="molecule type" value="Genomic_DNA"/>
</dbReference>
<organism evidence="1 2">
    <name type="scientific">Eubacterium uniforme</name>
    <dbReference type="NCBI Taxonomy" id="39495"/>
    <lineage>
        <taxon>Bacteria</taxon>
        <taxon>Bacillati</taxon>
        <taxon>Bacillota</taxon>
        <taxon>Clostridia</taxon>
        <taxon>Eubacteriales</taxon>
        <taxon>Eubacteriaceae</taxon>
        <taxon>Eubacterium</taxon>
    </lineage>
</organism>
<accession>A0A1T4VVH1</accession>
<dbReference type="Proteomes" id="UP000190814">
    <property type="component" value="Unassembled WGS sequence"/>
</dbReference>
<evidence type="ECO:0000313" key="1">
    <source>
        <dbReference type="EMBL" id="SKA68983.1"/>
    </source>
</evidence>
<protein>
    <submittedName>
        <fullName evidence="1">Uncharacterized protein</fullName>
    </submittedName>
</protein>
<sequence>MLKNWMVRIYIVLMFLVAFAASKVSMLEAAEGDVEIKILGNNSICRLQDYMRKMIYIQDLEVNFTENGKLSLEWDQVHLENNVELVRGGNSV</sequence>
<dbReference type="AlphaFoldDB" id="A0A1T4VVH1"/>
<proteinExistence type="predicted"/>
<dbReference type="STRING" id="39495.SAMN02745111_01711"/>